<comment type="caution">
    <text evidence="2">The sequence shown here is derived from an EMBL/GenBank/DDBJ whole genome shotgun (WGS) entry which is preliminary data.</text>
</comment>
<feature type="compositionally biased region" description="Acidic residues" evidence="1">
    <location>
        <begin position="106"/>
        <end position="116"/>
    </location>
</feature>
<dbReference type="EMBL" id="JAIWYP010000002">
    <property type="protein sequence ID" value="KAH3868739.1"/>
    <property type="molecule type" value="Genomic_DNA"/>
</dbReference>
<evidence type="ECO:0000256" key="1">
    <source>
        <dbReference type="SAM" id="MobiDB-lite"/>
    </source>
</evidence>
<organism evidence="2 3">
    <name type="scientific">Dreissena polymorpha</name>
    <name type="common">Zebra mussel</name>
    <name type="synonym">Mytilus polymorpha</name>
    <dbReference type="NCBI Taxonomy" id="45954"/>
    <lineage>
        <taxon>Eukaryota</taxon>
        <taxon>Metazoa</taxon>
        <taxon>Spiralia</taxon>
        <taxon>Lophotrochozoa</taxon>
        <taxon>Mollusca</taxon>
        <taxon>Bivalvia</taxon>
        <taxon>Autobranchia</taxon>
        <taxon>Heteroconchia</taxon>
        <taxon>Euheterodonta</taxon>
        <taxon>Imparidentia</taxon>
        <taxon>Neoheterodontei</taxon>
        <taxon>Myida</taxon>
        <taxon>Dreissenoidea</taxon>
        <taxon>Dreissenidae</taxon>
        <taxon>Dreissena</taxon>
    </lineage>
</organism>
<gene>
    <name evidence="2" type="ORF">DPMN_031891</name>
</gene>
<dbReference type="AlphaFoldDB" id="A0A9D4RHQ9"/>
<feature type="region of interest" description="Disordered" evidence="1">
    <location>
        <begin position="100"/>
        <end position="123"/>
    </location>
</feature>
<keyword evidence="3" id="KW-1185">Reference proteome</keyword>
<protein>
    <submittedName>
        <fullName evidence="2">Uncharacterized protein</fullName>
    </submittedName>
</protein>
<accession>A0A9D4RHQ9</accession>
<reference evidence="2" key="1">
    <citation type="journal article" date="2019" name="bioRxiv">
        <title>The Genome of the Zebra Mussel, Dreissena polymorpha: A Resource for Invasive Species Research.</title>
        <authorList>
            <person name="McCartney M.A."/>
            <person name="Auch B."/>
            <person name="Kono T."/>
            <person name="Mallez S."/>
            <person name="Zhang Y."/>
            <person name="Obille A."/>
            <person name="Becker A."/>
            <person name="Abrahante J.E."/>
            <person name="Garbe J."/>
            <person name="Badalamenti J.P."/>
            <person name="Herman A."/>
            <person name="Mangelson H."/>
            <person name="Liachko I."/>
            <person name="Sullivan S."/>
            <person name="Sone E.D."/>
            <person name="Koren S."/>
            <person name="Silverstein K.A.T."/>
            <person name="Beckman K.B."/>
            <person name="Gohl D.M."/>
        </authorList>
    </citation>
    <scope>NUCLEOTIDE SEQUENCE</scope>
    <source>
        <strain evidence="2">Duluth1</strain>
        <tissue evidence="2">Whole animal</tissue>
    </source>
</reference>
<dbReference type="Proteomes" id="UP000828390">
    <property type="component" value="Unassembled WGS sequence"/>
</dbReference>
<sequence length="175" mass="19245">MTSRISPMTYTTNGGYMFVPPTGNSSLFRVVGEPPGAELAFPPAMMQFANTFSRFPLFPSTNPYFTGSIHSAFTNTAYGSFSRMTPFNGVTSHLYEKLSQKHEFEDSPTEGSDDDDGRPKDLRVMTSRGKDVDITLTAATASMMRTVIARSRVQASPFVTKALTSLQTITTKRTK</sequence>
<name>A0A9D4RHQ9_DREPO</name>
<evidence type="ECO:0000313" key="3">
    <source>
        <dbReference type="Proteomes" id="UP000828390"/>
    </source>
</evidence>
<proteinExistence type="predicted"/>
<evidence type="ECO:0000313" key="2">
    <source>
        <dbReference type="EMBL" id="KAH3868739.1"/>
    </source>
</evidence>
<reference evidence="2" key="2">
    <citation type="submission" date="2020-11" db="EMBL/GenBank/DDBJ databases">
        <authorList>
            <person name="McCartney M.A."/>
            <person name="Auch B."/>
            <person name="Kono T."/>
            <person name="Mallez S."/>
            <person name="Becker A."/>
            <person name="Gohl D.M."/>
            <person name="Silverstein K.A.T."/>
            <person name="Koren S."/>
            <person name="Bechman K.B."/>
            <person name="Herman A."/>
            <person name="Abrahante J.E."/>
            <person name="Garbe J."/>
        </authorList>
    </citation>
    <scope>NUCLEOTIDE SEQUENCE</scope>
    <source>
        <strain evidence="2">Duluth1</strain>
        <tissue evidence="2">Whole animal</tissue>
    </source>
</reference>